<dbReference type="Proteomes" id="UP001153076">
    <property type="component" value="Unassembled WGS sequence"/>
</dbReference>
<comment type="caution">
    <text evidence="2">The sequence shown here is derived from an EMBL/GenBank/DDBJ whole genome shotgun (WGS) entry which is preliminary data.</text>
</comment>
<protein>
    <submittedName>
        <fullName evidence="2">Uncharacterized protein</fullName>
    </submittedName>
</protein>
<evidence type="ECO:0000313" key="3">
    <source>
        <dbReference type="Proteomes" id="UP001153076"/>
    </source>
</evidence>
<feature type="transmembrane region" description="Helical" evidence="1">
    <location>
        <begin position="94"/>
        <end position="113"/>
    </location>
</feature>
<evidence type="ECO:0000256" key="1">
    <source>
        <dbReference type="SAM" id="Phobius"/>
    </source>
</evidence>
<dbReference type="InterPro" id="IPR044851">
    <property type="entry name" value="Wax_synthase"/>
</dbReference>
<feature type="transmembrane region" description="Helical" evidence="1">
    <location>
        <begin position="214"/>
        <end position="231"/>
    </location>
</feature>
<reference evidence="2" key="1">
    <citation type="submission" date="2022-04" db="EMBL/GenBank/DDBJ databases">
        <title>Carnegiea gigantea Genome sequencing and assembly v2.</title>
        <authorList>
            <person name="Copetti D."/>
            <person name="Sanderson M.J."/>
            <person name="Burquez A."/>
            <person name="Wojciechowski M.F."/>
        </authorList>
    </citation>
    <scope>NUCLEOTIDE SEQUENCE</scope>
    <source>
        <strain evidence="2">SGP5-SGP5p</strain>
        <tissue evidence="2">Aerial part</tissue>
    </source>
</reference>
<gene>
    <name evidence="2" type="ORF">Cgig2_023465</name>
</gene>
<feature type="transmembrane region" description="Helical" evidence="1">
    <location>
        <begin position="12"/>
        <end position="33"/>
    </location>
</feature>
<dbReference type="AlphaFoldDB" id="A0A9Q1K5T2"/>
<accession>A0A9Q1K5T2</accession>
<dbReference type="GO" id="GO:0006629">
    <property type="term" value="P:lipid metabolic process"/>
    <property type="evidence" value="ECO:0007669"/>
    <property type="project" value="InterPro"/>
</dbReference>
<name>A0A9Q1K5T2_9CARY</name>
<keyword evidence="1" id="KW-1133">Transmembrane helix</keyword>
<keyword evidence="1" id="KW-0812">Transmembrane</keyword>
<organism evidence="2 3">
    <name type="scientific">Carnegiea gigantea</name>
    <dbReference type="NCBI Taxonomy" id="171969"/>
    <lineage>
        <taxon>Eukaryota</taxon>
        <taxon>Viridiplantae</taxon>
        <taxon>Streptophyta</taxon>
        <taxon>Embryophyta</taxon>
        <taxon>Tracheophyta</taxon>
        <taxon>Spermatophyta</taxon>
        <taxon>Magnoliopsida</taxon>
        <taxon>eudicotyledons</taxon>
        <taxon>Gunneridae</taxon>
        <taxon>Pentapetalae</taxon>
        <taxon>Caryophyllales</taxon>
        <taxon>Cactineae</taxon>
        <taxon>Cactaceae</taxon>
        <taxon>Cactoideae</taxon>
        <taxon>Echinocereeae</taxon>
        <taxon>Carnegiea</taxon>
    </lineage>
</organism>
<dbReference type="PANTHER" id="PTHR31595:SF57">
    <property type="entry name" value="OS04G0481900 PROTEIN"/>
    <property type="match status" value="1"/>
</dbReference>
<sequence length="264" mass="29434">MISSKISSGEPILLYLLAIFTLHISSHFCSSLLSPLVSSPFSSHGLPISCSSSSHSILDNDLKSSVRGLDFATLITLCDLHKSTLPQWALFGDYHIILYLFIGVNLGISNMIMESTFGIDLVLPYDKPRDDIAGRFLWAKVEPHALLKHLDKALASATAITTSFLVMKLMHKLIFHYMTCTYVGGYMVLCLHGLCVVGKVALKRVCRPKVKASTSSLTVGFVIRMGFWWLFPPLVRNQANVRATKDAKTLYEFNVERTINIFFL</sequence>
<keyword evidence="1" id="KW-0472">Membrane</keyword>
<dbReference type="GO" id="GO:0008374">
    <property type="term" value="F:O-acyltransferase activity"/>
    <property type="evidence" value="ECO:0007669"/>
    <property type="project" value="InterPro"/>
</dbReference>
<proteinExistence type="predicted"/>
<keyword evidence="3" id="KW-1185">Reference proteome</keyword>
<evidence type="ECO:0000313" key="2">
    <source>
        <dbReference type="EMBL" id="KAJ8437360.1"/>
    </source>
</evidence>
<dbReference type="EMBL" id="JAKOGI010000304">
    <property type="protein sequence ID" value="KAJ8437360.1"/>
    <property type="molecule type" value="Genomic_DNA"/>
</dbReference>
<dbReference type="PANTHER" id="PTHR31595">
    <property type="entry name" value="LONG-CHAIN-ALCOHOL O-FATTY-ACYLTRANSFERASE 3-RELATED"/>
    <property type="match status" value="1"/>
</dbReference>
<feature type="transmembrane region" description="Helical" evidence="1">
    <location>
        <begin position="183"/>
        <end position="202"/>
    </location>
</feature>